<comment type="caution">
    <text evidence="2">The sequence shown here is derived from an EMBL/GenBank/DDBJ whole genome shotgun (WGS) entry which is preliminary data.</text>
</comment>
<name>A0AAP0EXR7_9MAGN</name>
<dbReference type="EMBL" id="JBBNAG010000010">
    <property type="protein sequence ID" value="KAK9100087.1"/>
    <property type="molecule type" value="Genomic_DNA"/>
</dbReference>
<gene>
    <name evidence="2" type="ORF">Scep_023517</name>
</gene>
<feature type="region of interest" description="Disordered" evidence="1">
    <location>
        <begin position="60"/>
        <end position="142"/>
    </location>
</feature>
<accession>A0AAP0EXR7</accession>
<dbReference type="AlphaFoldDB" id="A0AAP0EXR7"/>
<protein>
    <submittedName>
        <fullName evidence="2">Uncharacterized protein</fullName>
    </submittedName>
</protein>
<sequence>MADALSVIPTAVWNLSTSLYEKRKNAAQNFQFQKLVSLQWKMPDEFLLNKAAAVDVRAVEGDDDGDGFGGGCETKIEEDEGDGWGERSAAGVRREERRGSESGERSAAEVRAGRGASAGVRGEERSAAGVRAERRGRRRGSE</sequence>
<proteinExistence type="predicted"/>
<organism evidence="2 3">
    <name type="scientific">Stephania cephalantha</name>
    <dbReference type="NCBI Taxonomy" id="152367"/>
    <lineage>
        <taxon>Eukaryota</taxon>
        <taxon>Viridiplantae</taxon>
        <taxon>Streptophyta</taxon>
        <taxon>Embryophyta</taxon>
        <taxon>Tracheophyta</taxon>
        <taxon>Spermatophyta</taxon>
        <taxon>Magnoliopsida</taxon>
        <taxon>Ranunculales</taxon>
        <taxon>Menispermaceae</taxon>
        <taxon>Menispermoideae</taxon>
        <taxon>Cissampelideae</taxon>
        <taxon>Stephania</taxon>
    </lineage>
</organism>
<dbReference type="Proteomes" id="UP001419268">
    <property type="component" value="Unassembled WGS sequence"/>
</dbReference>
<evidence type="ECO:0000313" key="2">
    <source>
        <dbReference type="EMBL" id="KAK9100087.1"/>
    </source>
</evidence>
<feature type="compositionally biased region" description="Basic and acidic residues" evidence="1">
    <location>
        <begin position="92"/>
        <end position="112"/>
    </location>
</feature>
<reference evidence="2 3" key="1">
    <citation type="submission" date="2024-01" db="EMBL/GenBank/DDBJ databases">
        <title>Genome assemblies of Stephania.</title>
        <authorList>
            <person name="Yang L."/>
        </authorList>
    </citation>
    <scope>NUCLEOTIDE SEQUENCE [LARGE SCALE GENOMIC DNA]</scope>
    <source>
        <strain evidence="2">JXDWG</strain>
        <tissue evidence="2">Leaf</tissue>
    </source>
</reference>
<evidence type="ECO:0000313" key="3">
    <source>
        <dbReference type="Proteomes" id="UP001419268"/>
    </source>
</evidence>
<keyword evidence="3" id="KW-1185">Reference proteome</keyword>
<evidence type="ECO:0000256" key="1">
    <source>
        <dbReference type="SAM" id="MobiDB-lite"/>
    </source>
</evidence>